<keyword evidence="1" id="KW-0812">Transmembrane</keyword>
<dbReference type="RefSeq" id="WP_018303893.1">
    <property type="nucleotide sequence ID" value="NZ_KB902310.1"/>
</dbReference>
<sequence>MDAGKITGWAEDLRALIEERLRLRAPDLTRALARAGRRLPRKVRRAAAQVDEAARLTQHPKLSRQIDLAGVEAAHGLAAAHLRAIDPKAERRRRILDWLALIALNLLLIGIALVAWLRWRGLV</sequence>
<protein>
    <submittedName>
        <fullName evidence="2">Uncharacterized protein</fullName>
    </submittedName>
</protein>
<dbReference type="STRING" id="1123501.Wenmar_02873"/>
<accession>A0A0D0Q859</accession>
<dbReference type="Proteomes" id="UP000035100">
    <property type="component" value="Unassembled WGS sequence"/>
</dbReference>
<evidence type="ECO:0000256" key="1">
    <source>
        <dbReference type="SAM" id="Phobius"/>
    </source>
</evidence>
<name>A0A0D0Q859_9RHOB</name>
<comment type="caution">
    <text evidence="2">The sequence shown here is derived from an EMBL/GenBank/DDBJ whole genome shotgun (WGS) entry which is preliminary data.</text>
</comment>
<keyword evidence="1" id="KW-1133">Transmembrane helix</keyword>
<reference evidence="2 3" key="1">
    <citation type="submission" date="2013-01" db="EMBL/GenBank/DDBJ databases">
        <authorList>
            <person name="Fiebig A."/>
            <person name="Goeker M."/>
            <person name="Klenk H.-P.P."/>
        </authorList>
    </citation>
    <scope>NUCLEOTIDE SEQUENCE [LARGE SCALE GENOMIC DNA]</scope>
    <source>
        <strain evidence="2 3">DSM 24838</strain>
    </source>
</reference>
<keyword evidence="1" id="KW-0472">Membrane</keyword>
<gene>
    <name evidence="2" type="ORF">Wenmar_02873</name>
</gene>
<evidence type="ECO:0000313" key="3">
    <source>
        <dbReference type="Proteomes" id="UP000035100"/>
    </source>
</evidence>
<organism evidence="2 3">
    <name type="scientific">Wenxinia marina DSM 24838</name>
    <dbReference type="NCBI Taxonomy" id="1123501"/>
    <lineage>
        <taxon>Bacteria</taxon>
        <taxon>Pseudomonadati</taxon>
        <taxon>Pseudomonadota</taxon>
        <taxon>Alphaproteobacteria</taxon>
        <taxon>Rhodobacterales</taxon>
        <taxon>Roseobacteraceae</taxon>
        <taxon>Wenxinia</taxon>
    </lineage>
</organism>
<evidence type="ECO:0000313" key="2">
    <source>
        <dbReference type="EMBL" id="KIQ68602.1"/>
    </source>
</evidence>
<dbReference type="EMBL" id="AONG01000013">
    <property type="protein sequence ID" value="KIQ68602.1"/>
    <property type="molecule type" value="Genomic_DNA"/>
</dbReference>
<proteinExistence type="predicted"/>
<keyword evidence="3" id="KW-1185">Reference proteome</keyword>
<feature type="transmembrane region" description="Helical" evidence="1">
    <location>
        <begin position="98"/>
        <end position="119"/>
    </location>
</feature>
<dbReference type="AlphaFoldDB" id="A0A0D0Q859"/>